<keyword evidence="2" id="KW-0288">FMN</keyword>
<evidence type="ECO:0000259" key="3">
    <source>
        <dbReference type="Pfam" id="PF03358"/>
    </source>
</evidence>
<keyword evidence="1" id="KW-0285">Flavoprotein</keyword>
<dbReference type="PANTHER" id="PTHR43278">
    <property type="entry name" value="NAD(P)H-DEPENDENT FMN-CONTAINING OXIDOREDUCTASE YWQN-RELATED"/>
    <property type="match status" value="1"/>
</dbReference>
<dbReference type="InterPro" id="IPR029039">
    <property type="entry name" value="Flavoprotein-like_sf"/>
</dbReference>
<protein>
    <submittedName>
        <fullName evidence="4">Flavin reductase</fullName>
    </submittedName>
</protein>
<dbReference type="GO" id="GO:0016491">
    <property type="term" value="F:oxidoreductase activity"/>
    <property type="evidence" value="ECO:0007669"/>
    <property type="project" value="InterPro"/>
</dbReference>
<evidence type="ECO:0000313" key="4">
    <source>
        <dbReference type="EMBL" id="KRL22064.1"/>
    </source>
</evidence>
<keyword evidence="5" id="KW-1185">Reference proteome</keyword>
<dbReference type="AlphaFoldDB" id="A0A0R1NNS3"/>
<dbReference type="InterPro" id="IPR005025">
    <property type="entry name" value="FMN_Rdtase-like_dom"/>
</dbReference>
<dbReference type="SUPFAM" id="SSF52218">
    <property type="entry name" value="Flavoproteins"/>
    <property type="match status" value="1"/>
</dbReference>
<comment type="caution">
    <text evidence="4">The sequence shown here is derived from an EMBL/GenBank/DDBJ whole genome shotgun (WGS) entry which is preliminary data.</text>
</comment>
<accession>A0A0R1NNS3</accession>
<feature type="domain" description="NADPH-dependent FMN reductase-like" evidence="3">
    <location>
        <begin position="1"/>
        <end position="116"/>
    </location>
</feature>
<dbReference type="EMBL" id="AZEB01000010">
    <property type="protein sequence ID" value="KRL22064.1"/>
    <property type="molecule type" value="Genomic_DNA"/>
</dbReference>
<name>A0A0R1NNS3_9LACO</name>
<evidence type="ECO:0000313" key="5">
    <source>
        <dbReference type="Proteomes" id="UP000051439"/>
    </source>
</evidence>
<dbReference type="InterPro" id="IPR051796">
    <property type="entry name" value="ISF_SsuE-like"/>
</dbReference>
<dbReference type="Gene3D" id="3.40.50.360">
    <property type="match status" value="1"/>
</dbReference>
<dbReference type="Proteomes" id="UP000051439">
    <property type="component" value="Unassembled WGS sequence"/>
</dbReference>
<evidence type="ECO:0000256" key="1">
    <source>
        <dbReference type="ARBA" id="ARBA00022630"/>
    </source>
</evidence>
<evidence type="ECO:0000256" key="2">
    <source>
        <dbReference type="ARBA" id="ARBA00022643"/>
    </source>
</evidence>
<sequence>MRLLAINGSSRKPSNSGLMIQRLLTGVAHTGIDLADYQINEIVDQRHTGRKWQVDHDDYQSLVSKLVAADLVVFATPIYWYGVSGLLKNFIDRWSESLATDKDFKVKMMGKRIIILLVGSDDPRVKGQPIIAEFHYICDFLGWKFTASVIANGHRPLDVVEDGRAMATLGRLNQRLQTINQEMGELDESTLF</sequence>
<dbReference type="RefSeq" id="WP_050806264.1">
    <property type="nucleotide sequence ID" value="NZ_AZEB01000010.1"/>
</dbReference>
<gene>
    <name evidence="4" type="ORF">FC98_GL000361</name>
</gene>
<proteinExistence type="predicted"/>
<dbReference type="Pfam" id="PF03358">
    <property type="entry name" value="FMN_red"/>
    <property type="match status" value="1"/>
</dbReference>
<dbReference type="PANTHER" id="PTHR43278:SF4">
    <property type="entry name" value="NAD(P)H-DEPENDENT FMN-CONTAINING OXIDOREDUCTASE YWQN-RELATED"/>
    <property type="match status" value="1"/>
</dbReference>
<organism evidence="4 5">
    <name type="scientific">Lentilactobacillus kisonensis DSM 19906 = JCM 15041</name>
    <dbReference type="NCBI Taxonomy" id="1423766"/>
    <lineage>
        <taxon>Bacteria</taxon>
        <taxon>Bacillati</taxon>
        <taxon>Bacillota</taxon>
        <taxon>Bacilli</taxon>
        <taxon>Lactobacillales</taxon>
        <taxon>Lactobacillaceae</taxon>
        <taxon>Lentilactobacillus</taxon>
    </lineage>
</organism>
<dbReference type="PATRIC" id="fig|1423766.4.peg.361"/>
<reference evidence="4 5" key="1">
    <citation type="journal article" date="2015" name="Genome Announc.">
        <title>Expanding the biotechnology potential of lactobacilli through comparative genomics of 213 strains and associated genera.</title>
        <authorList>
            <person name="Sun Z."/>
            <person name="Harris H.M."/>
            <person name="McCann A."/>
            <person name="Guo C."/>
            <person name="Argimon S."/>
            <person name="Zhang W."/>
            <person name="Yang X."/>
            <person name="Jeffery I.B."/>
            <person name="Cooney J.C."/>
            <person name="Kagawa T.F."/>
            <person name="Liu W."/>
            <person name="Song Y."/>
            <person name="Salvetti E."/>
            <person name="Wrobel A."/>
            <person name="Rasinkangas P."/>
            <person name="Parkhill J."/>
            <person name="Rea M.C."/>
            <person name="O'Sullivan O."/>
            <person name="Ritari J."/>
            <person name="Douillard F.P."/>
            <person name="Paul Ross R."/>
            <person name="Yang R."/>
            <person name="Briner A.E."/>
            <person name="Felis G.E."/>
            <person name="de Vos W.M."/>
            <person name="Barrangou R."/>
            <person name="Klaenhammer T.R."/>
            <person name="Caufield P.W."/>
            <person name="Cui Y."/>
            <person name="Zhang H."/>
            <person name="O'Toole P.W."/>
        </authorList>
    </citation>
    <scope>NUCLEOTIDE SEQUENCE [LARGE SCALE GENOMIC DNA]</scope>
    <source>
        <strain evidence="4 5">DSM 19906</strain>
    </source>
</reference>